<gene>
    <name evidence="2" type="ORF">WN55_06720</name>
</gene>
<evidence type="ECO:0000256" key="1">
    <source>
        <dbReference type="SAM" id="MobiDB-lite"/>
    </source>
</evidence>
<dbReference type="EMBL" id="KQ435054">
    <property type="protein sequence ID" value="KZC14271.1"/>
    <property type="molecule type" value="Genomic_DNA"/>
</dbReference>
<feature type="region of interest" description="Disordered" evidence="1">
    <location>
        <begin position="1"/>
        <end position="48"/>
    </location>
</feature>
<feature type="compositionally biased region" description="Low complexity" evidence="1">
    <location>
        <begin position="15"/>
        <end position="34"/>
    </location>
</feature>
<dbReference type="Proteomes" id="UP000076502">
    <property type="component" value="Unassembled WGS sequence"/>
</dbReference>
<accession>A0A154PQU6</accession>
<dbReference type="AlphaFoldDB" id="A0A154PQU6"/>
<evidence type="ECO:0000313" key="2">
    <source>
        <dbReference type="EMBL" id="KZC14271.1"/>
    </source>
</evidence>
<evidence type="ECO:0000313" key="3">
    <source>
        <dbReference type="Proteomes" id="UP000076502"/>
    </source>
</evidence>
<name>A0A154PQU6_DUFNO</name>
<keyword evidence="3" id="KW-1185">Reference proteome</keyword>
<reference evidence="2 3" key="1">
    <citation type="submission" date="2015-07" db="EMBL/GenBank/DDBJ databases">
        <title>The genome of Dufourea novaeangliae.</title>
        <authorList>
            <person name="Pan H."/>
            <person name="Kapheim K."/>
        </authorList>
    </citation>
    <scope>NUCLEOTIDE SEQUENCE [LARGE SCALE GENOMIC DNA]</scope>
    <source>
        <strain evidence="2">0120121106</strain>
        <tissue evidence="2">Whole body</tissue>
    </source>
</reference>
<protein>
    <submittedName>
        <fullName evidence="2">Uncharacterized protein</fullName>
    </submittedName>
</protein>
<sequence length="70" mass="8424">MDNEMWMKQPKQMYLHPQHPQQQTLHPQQQTLHPGMSGADERTHHHPRSDSLFYYEIKVEESVEVERICV</sequence>
<proteinExistence type="predicted"/>
<organism evidence="2 3">
    <name type="scientific">Dufourea novaeangliae</name>
    <name type="common">Sweat bee</name>
    <dbReference type="NCBI Taxonomy" id="178035"/>
    <lineage>
        <taxon>Eukaryota</taxon>
        <taxon>Metazoa</taxon>
        <taxon>Ecdysozoa</taxon>
        <taxon>Arthropoda</taxon>
        <taxon>Hexapoda</taxon>
        <taxon>Insecta</taxon>
        <taxon>Pterygota</taxon>
        <taxon>Neoptera</taxon>
        <taxon>Endopterygota</taxon>
        <taxon>Hymenoptera</taxon>
        <taxon>Apocrita</taxon>
        <taxon>Aculeata</taxon>
        <taxon>Apoidea</taxon>
        <taxon>Anthophila</taxon>
        <taxon>Halictidae</taxon>
        <taxon>Rophitinae</taxon>
        <taxon>Dufourea</taxon>
    </lineage>
</organism>